<proteinExistence type="predicted"/>
<dbReference type="PANTHER" id="PTHR46713:SF1">
    <property type="entry name" value="F13M7.16 PROTEIN"/>
    <property type="match status" value="1"/>
</dbReference>
<gene>
    <name evidence="1" type="ORF">RIF29_31330</name>
</gene>
<protein>
    <submittedName>
        <fullName evidence="1">Uncharacterized protein</fullName>
    </submittedName>
</protein>
<organism evidence="1 2">
    <name type="scientific">Crotalaria pallida</name>
    <name type="common">Smooth rattlebox</name>
    <name type="synonym">Crotalaria striata</name>
    <dbReference type="NCBI Taxonomy" id="3830"/>
    <lineage>
        <taxon>Eukaryota</taxon>
        <taxon>Viridiplantae</taxon>
        <taxon>Streptophyta</taxon>
        <taxon>Embryophyta</taxon>
        <taxon>Tracheophyta</taxon>
        <taxon>Spermatophyta</taxon>
        <taxon>Magnoliopsida</taxon>
        <taxon>eudicotyledons</taxon>
        <taxon>Gunneridae</taxon>
        <taxon>Pentapetalae</taxon>
        <taxon>rosids</taxon>
        <taxon>fabids</taxon>
        <taxon>Fabales</taxon>
        <taxon>Fabaceae</taxon>
        <taxon>Papilionoideae</taxon>
        <taxon>50 kb inversion clade</taxon>
        <taxon>genistoids sensu lato</taxon>
        <taxon>core genistoids</taxon>
        <taxon>Crotalarieae</taxon>
        <taxon>Crotalaria</taxon>
    </lineage>
</organism>
<sequence>MPYICAMNHISIFKVEVRLVYEIERIRIGKELLDAKMFEEENERKCIMALRKAHKEEERRAREKIRQKLEEEKVGIER</sequence>
<dbReference type="PANTHER" id="PTHR46713">
    <property type="entry name" value="F13M7.16 PROTEIN"/>
    <property type="match status" value="1"/>
</dbReference>
<dbReference type="Proteomes" id="UP001372338">
    <property type="component" value="Unassembled WGS sequence"/>
</dbReference>
<evidence type="ECO:0000313" key="1">
    <source>
        <dbReference type="EMBL" id="KAK7257385.1"/>
    </source>
</evidence>
<reference evidence="1 2" key="1">
    <citation type="submission" date="2024-01" db="EMBL/GenBank/DDBJ databases">
        <title>The genomes of 5 underutilized Papilionoideae crops provide insights into root nodulation and disease resistanc.</title>
        <authorList>
            <person name="Yuan L."/>
        </authorList>
    </citation>
    <scope>NUCLEOTIDE SEQUENCE [LARGE SCALE GENOMIC DNA]</scope>
    <source>
        <strain evidence="1">ZHUSHIDOU_FW_LH</strain>
        <tissue evidence="1">Leaf</tissue>
    </source>
</reference>
<dbReference type="AlphaFoldDB" id="A0AAN9EMC1"/>
<keyword evidence="2" id="KW-1185">Reference proteome</keyword>
<evidence type="ECO:0000313" key="2">
    <source>
        <dbReference type="Proteomes" id="UP001372338"/>
    </source>
</evidence>
<accession>A0AAN9EMC1</accession>
<dbReference type="EMBL" id="JAYWIO010000006">
    <property type="protein sequence ID" value="KAK7257385.1"/>
    <property type="molecule type" value="Genomic_DNA"/>
</dbReference>
<name>A0AAN9EMC1_CROPI</name>
<comment type="caution">
    <text evidence="1">The sequence shown here is derived from an EMBL/GenBank/DDBJ whole genome shotgun (WGS) entry which is preliminary data.</text>
</comment>